<comment type="caution">
    <text evidence="1">The sequence shown here is derived from an EMBL/GenBank/DDBJ whole genome shotgun (WGS) entry which is preliminary data.</text>
</comment>
<evidence type="ECO:0000313" key="2">
    <source>
        <dbReference type="Proteomes" id="UP000035067"/>
    </source>
</evidence>
<protein>
    <submittedName>
        <fullName evidence="1">Uncharacterized protein</fullName>
    </submittedName>
</protein>
<accession>A0A0G2HK59</accession>
<dbReference type="PATRIC" id="fig|1604020.3.peg.2278"/>
<dbReference type="Proteomes" id="UP000035067">
    <property type="component" value="Unassembled WGS sequence"/>
</dbReference>
<gene>
    <name evidence="1" type="ORF">TE42_09805</name>
</gene>
<reference evidence="1 2" key="1">
    <citation type="submission" date="2015-01" db="EMBL/GenBank/DDBJ databases">
        <title>Lifestyle Evolution in Cyanobacterial Symbionts of Sponges.</title>
        <authorList>
            <person name="Burgsdorf I."/>
            <person name="Slaby B.M."/>
            <person name="Handley K.M."/>
            <person name="Haber M."/>
            <person name="Blom J."/>
            <person name="Marshall C.W."/>
            <person name="Gilbert J.A."/>
            <person name="Hentschel U."/>
            <person name="Steindler L."/>
        </authorList>
    </citation>
    <scope>NUCLEOTIDE SEQUENCE [LARGE SCALE GENOMIC DNA]</scope>
    <source>
        <strain evidence="1">SP3</strain>
    </source>
</reference>
<dbReference type="EMBL" id="JXQG01000084">
    <property type="protein sequence ID" value="KKZ10573.1"/>
    <property type="molecule type" value="Genomic_DNA"/>
</dbReference>
<evidence type="ECO:0000313" key="1">
    <source>
        <dbReference type="EMBL" id="KKZ10573.1"/>
    </source>
</evidence>
<name>A0A0G2HK59_9SYNE</name>
<dbReference type="AlphaFoldDB" id="A0A0G2HK59"/>
<organism evidence="1 2">
    <name type="scientific">Candidatus Synechococcus spongiarum SP3</name>
    <dbReference type="NCBI Taxonomy" id="1604020"/>
    <lineage>
        <taxon>Bacteria</taxon>
        <taxon>Bacillati</taxon>
        <taxon>Cyanobacteriota</taxon>
        <taxon>Cyanophyceae</taxon>
        <taxon>Synechococcales</taxon>
        <taxon>Synechococcaceae</taxon>
        <taxon>Synechococcus</taxon>
    </lineage>
</organism>
<proteinExistence type="predicted"/>
<sequence length="101" mass="10912">MAAATILMLGASRQGPSRLAQLPGLGPHGQPPPLVVESRLTLANDYGEREAAQQMVAALAEEHPRAIGADKGYDAKGLMVFLRWWGATLHVRHNIHRLGNL</sequence>